<dbReference type="Proteomes" id="UP000182836">
    <property type="component" value="Unassembled WGS sequence"/>
</dbReference>
<dbReference type="PATRIC" id="fig|47500.12.peg.5366"/>
<accession>A0A0D1XLP9</accession>
<name>A0A0D1XLP9_ANEMI</name>
<dbReference type="InterPro" id="IPR050109">
    <property type="entry name" value="HTH-type_TetR-like_transc_reg"/>
</dbReference>
<dbReference type="InterPro" id="IPR009057">
    <property type="entry name" value="Homeodomain-like_sf"/>
</dbReference>
<dbReference type="OrthoDB" id="2373640at2"/>
<dbReference type="PROSITE" id="PS01081">
    <property type="entry name" value="HTH_TETR_1"/>
    <property type="match status" value="1"/>
</dbReference>
<dbReference type="PANTHER" id="PTHR30055:SF226">
    <property type="entry name" value="HTH-TYPE TRANSCRIPTIONAL REGULATOR PKSA"/>
    <property type="match status" value="1"/>
</dbReference>
<dbReference type="Gene3D" id="1.10.357.10">
    <property type="entry name" value="Tetracycline Repressor, domain 2"/>
    <property type="match status" value="1"/>
</dbReference>
<dbReference type="GO" id="GO:0003700">
    <property type="term" value="F:DNA-binding transcription factor activity"/>
    <property type="evidence" value="ECO:0007669"/>
    <property type="project" value="TreeGrafter"/>
</dbReference>
<gene>
    <name evidence="4" type="ORF">AF333_07435</name>
    <name evidence="5" type="ORF">SAMN04487909_10693</name>
</gene>
<dbReference type="EMBL" id="FNED01000006">
    <property type="protein sequence ID" value="SDI66593.1"/>
    <property type="molecule type" value="Genomic_DNA"/>
</dbReference>
<dbReference type="EMBL" id="LGUG01000004">
    <property type="protein sequence ID" value="KON95339.1"/>
    <property type="molecule type" value="Genomic_DNA"/>
</dbReference>
<dbReference type="InterPro" id="IPR036271">
    <property type="entry name" value="Tet_transcr_reg_TetR-rel_C_sf"/>
</dbReference>
<dbReference type="InterPro" id="IPR001647">
    <property type="entry name" value="HTH_TetR"/>
</dbReference>
<evidence type="ECO:0000313" key="4">
    <source>
        <dbReference type="EMBL" id="KON95339.1"/>
    </source>
</evidence>
<dbReference type="Proteomes" id="UP000037269">
    <property type="component" value="Unassembled WGS sequence"/>
</dbReference>
<evidence type="ECO:0000256" key="2">
    <source>
        <dbReference type="PROSITE-ProRule" id="PRU00335"/>
    </source>
</evidence>
<dbReference type="PANTHER" id="PTHR30055">
    <property type="entry name" value="HTH-TYPE TRANSCRIPTIONAL REGULATOR RUTR"/>
    <property type="match status" value="1"/>
</dbReference>
<reference evidence="5 7" key="2">
    <citation type="submission" date="2016-10" db="EMBL/GenBank/DDBJ databases">
        <authorList>
            <person name="de Groot N.N."/>
        </authorList>
    </citation>
    <scope>NUCLEOTIDE SEQUENCE [LARGE SCALE GENOMIC DNA]</scope>
    <source>
        <strain evidence="5 7">DSM 2895</strain>
    </source>
</reference>
<dbReference type="InterPro" id="IPR023772">
    <property type="entry name" value="DNA-bd_HTH_TetR-type_CS"/>
</dbReference>
<proteinExistence type="predicted"/>
<protein>
    <submittedName>
        <fullName evidence="4">TetR family transcriptional regulator</fullName>
    </submittedName>
    <submittedName>
        <fullName evidence="5">Transcriptional regulator, TetR family</fullName>
    </submittedName>
</protein>
<dbReference type="PRINTS" id="PR00455">
    <property type="entry name" value="HTHTETR"/>
</dbReference>
<keyword evidence="6" id="KW-1185">Reference proteome</keyword>
<dbReference type="SUPFAM" id="SSF46689">
    <property type="entry name" value="Homeodomain-like"/>
    <property type="match status" value="1"/>
</dbReference>
<keyword evidence="1 2" id="KW-0238">DNA-binding</keyword>
<dbReference type="RefSeq" id="WP_043065529.1">
    <property type="nucleotide sequence ID" value="NZ_BJOA01000020.1"/>
</dbReference>
<sequence>MKKQTNRALQAAETKTKLIDAALAVFSRKGFSASTTKDIARQAGVTDGLIYHYFTSKEELLWAVIDRHTLNESLRLITLEIREETGLEEALTYILRSLFRLLDEKEALIAMFFGESHRNPAIQEKLNQLVARGVQLFAGFLKERSTIGEHELYIAIRNMLNALVMYFLIHDRVQDNKNERENYITVTVHQFIKIIS</sequence>
<dbReference type="GeneID" id="42305028"/>
<evidence type="ECO:0000313" key="7">
    <source>
        <dbReference type="Proteomes" id="UP000182836"/>
    </source>
</evidence>
<dbReference type="AlphaFoldDB" id="A0A0D1XLP9"/>
<feature type="domain" description="HTH tetR-type" evidence="3">
    <location>
        <begin position="12"/>
        <end position="72"/>
    </location>
</feature>
<reference evidence="4 6" key="1">
    <citation type="submission" date="2015-07" db="EMBL/GenBank/DDBJ databases">
        <title>Fjat-14205 dsm 2895.</title>
        <authorList>
            <person name="Liu B."/>
            <person name="Wang J."/>
            <person name="Zhu Y."/>
            <person name="Liu G."/>
            <person name="Chen Q."/>
            <person name="Chen Z."/>
            <person name="Lan J."/>
            <person name="Che J."/>
            <person name="Ge C."/>
            <person name="Shi H."/>
            <person name="Pan Z."/>
            <person name="Liu X."/>
        </authorList>
    </citation>
    <scope>NUCLEOTIDE SEQUENCE [LARGE SCALE GENOMIC DNA]</scope>
    <source>
        <strain evidence="4 6">DSM 2895</strain>
    </source>
</reference>
<feature type="DNA-binding region" description="H-T-H motif" evidence="2">
    <location>
        <begin position="35"/>
        <end position="54"/>
    </location>
</feature>
<evidence type="ECO:0000259" key="3">
    <source>
        <dbReference type="PROSITE" id="PS50977"/>
    </source>
</evidence>
<dbReference type="STRING" id="47500.AF333_07435"/>
<evidence type="ECO:0000313" key="5">
    <source>
        <dbReference type="EMBL" id="SDI66593.1"/>
    </source>
</evidence>
<evidence type="ECO:0000256" key="1">
    <source>
        <dbReference type="ARBA" id="ARBA00023125"/>
    </source>
</evidence>
<dbReference type="SUPFAM" id="SSF48498">
    <property type="entry name" value="Tetracyclin repressor-like, C-terminal domain"/>
    <property type="match status" value="1"/>
</dbReference>
<dbReference type="PROSITE" id="PS50977">
    <property type="entry name" value="HTH_TETR_2"/>
    <property type="match status" value="1"/>
</dbReference>
<organism evidence="4 6">
    <name type="scientific">Aneurinibacillus migulanus</name>
    <name type="common">Bacillus migulanus</name>
    <dbReference type="NCBI Taxonomy" id="47500"/>
    <lineage>
        <taxon>Bacteria</taxon>
        <taxon>Bacillati</taxon>
        <taxon>Bacillota</taxon>
        <taxon>Bacilli</taxon>
        <taxon>Bacillales</taxon>
        <taxon>Paenibacillaceae</taxon>
        <taxon>Aneurinibacillus group</taxon>
        <taxon>Aneurinibacillus</taxon>
    </lineage>
</organism>
<evidence type="ECO:0000313" key="6">
    <source>
        <dbReference type="Proteomes" id="UP000037269"/>
    </source>
</evidence>
<dbReference type="Pfam" id="PF00440">
    <property type="entry name" value="TetR_N"/>
    <property type="match status" value="1"/>
</dbReference>
<dbReference type="GO" id="GO:0000976">
    <property type="term" value="F:transcription cis-regulatory region binding"/>
    <property type="evidence" value="ECO:0007669"/>
    <property type="project" value="TreeGrafter"/>
</dbReference>